<dbReference type="AlphaFoldDB" id="A0A3D9XP61"/>
<dbReference type="Proteomes" id="UP000256794">
    <property type="component" value="Unassembled WGS sequence"/>
</dbReference>
<evidence type="ECO:0000313" key="2">
    <source>
        <dbReference type="EMBL" id="REF72215.1"/>
    </source>
</evidence>
<feature type="domain" description="TehB/YeaR-like" evidence="1">
    <location>
        <begin position="14"/>
        <end position="87"/>
    </location>
</feature>
<dbReference type="EMBL" id="QTUJ01000001">
    <property type="protein sequence ID" value="REF72215.1"/>
    <property type="molecule type" value="Genomic_DNA"/>
</dbReference>
<proteinExistence type="predicted"/>
<organism evidence="2 5">
    <name type="scientific">Paracoccus versutus</name>
    <name type="common">Thiobacillus versutus</name>
    <dbReference type="NCBI Taxonomy" id="34007"/>
    <lineage>
        <taxon>Bacteria</taxon>
        <taxon>Pseudomonadati</taxon>
        <taxon>Pseudomonadota</taxon>
        <taxon>Alphaproteobacteria</taxon>
        <taxon>Rhodobacterales</taxon>
        <taxon>Paracoccaceae</taxon>
        <taxon>Paracoccus</taxon>
    </lineage>
</organism>
<dbReference type="Gene3D" id="2.60.120.10">
    <property type="entry name" value="Jelly Rolls"/>
    <property type="match status" value="1"/>
</dbReference>
<protein>
    <submittedName>
        <fullName evidence="2">Tellurite resistance-related uncharacterized protein</fullName>
    </submittedName>
</protein>
<dbReference type="OrthoDB" id="7282222at2"/>
<evidence type="ECO:0000313" key="4">
    <source>
        <dbReference type="Proteomes" id="UP000256794"/>
    </source>
</evidence>
<dbReference type="EMBL" id="QUMX01000033">
    <property type="protein sequence ID" value="REG36994.1"/>
    <property type="molecule type" value="Genomic_DNA"/>
</dbReference>
<evidence type="ECO:0000259" key="1">
    <source>
        <dbReference type="Pfam" id="PF09313"/>
    </source>
</evidence>
<reference evidence="4 5" key="1">
    <citation type="submission" date="2018-08" db="EMBL/GenBank/DDBJ databases">
        <title>Genomic Encyclopedia of Archaeal and Bacterial Type Strains, Phase II (KMG-II): from individual species to whole genera.</title>
        <authorList>
            <person name="Goeker M."/>
        </authorList>
    </citation>
    <scope>NUCLEOTIDE SEQUENCE [LARGE SCALE GENOMIC DNA]</scope>
    <source>
        <strain evidence="2 5">DSM 17099</strain>
        <strain evidence="3 4">DSM 582</strain>
    </source>
</reference>
<dbReference type="Pfam" id="PF09313">
    <property type="entry name" value="TehB-like"/>
    <property type="match status" value="1"/>
</dbReference>
<dbReference type="RefSeq" id="WP_036757758.1">
    <property type="nucleotide sequence ID" value="NZ_CP035287.1"/>
</dbReference>
<sequence>MSLPAWPDDAAPYRRTPEFTEASVPKGLLRAHATRPGTWARLHVLEGGLVFRDLVDGAELLLGPGIHPLIHPERLHEVAAAGPVRFFIEFCARPGDFAAPA</sequence>
<evidence type="ECO:0000313" key="5">
    <source>
        <dbReference type="Proteomes" id="UP000256941"/>
    </source>
</evidence>
<evidence type="ECO:0000313" key="3">
    <source>
        <dbReference type="EMBL" id="REG36994.1"/>
    </source>
</evidence>
<accession>A0A3D9XP61</accession>
<dbReference type="InterPro" id="IPR014710">
    <property type="entry name" value="RmlC-like_jellyroll"/>
</dbReference>
<accession>A0A3E0BPH0</accession>
<dbReference type="SUPFAM" id="SSF51197">
    <property type="entry name" value="Clavaminate synthase-like"/>
    <property type="match status" value="1"/>
</dbReference>
<name>A0A3D9XP61_PARVE</name>
<comment type="caution">
    <text evidence="2">The sequence shown here is derived from an EMBL/GenBank/DDBJ whole genome shotgun (WGS) entry which is preliminary data.</text>
</comment>
<dbReference type="InterPro" id="IPR015392">
    <property type="entry name" value="TehB/YeaR-like_dom"/>
</dbReference>
<keyword evidence="4" id="KW-1185">Reference proteome</keyword>
<gene>
    <name evidence="3" type="ORF">ATH84_103327</name>
    <name evidence="2" type="ORF">BDD41_0682</name>
</gene>
<dbReference type="Proteomes" id="UP000256941">
    <property type="component" value="Unassembled WGS sequence"/>
</dbReference>